<dbReference type="EMBL" id="FN647904">
    <property type="protein sequence ID" value="CBJ49040.1"/>
    <property type="molecule type" value="Genomic_DNA"/>
</dbReference>
<sequence length="294" mass="32424">MGSAVGVPTPEEMTVYYEVKKGSERCARKTDDDQVHQLLALSVDEKLELGKAVLQAVLQKENGLRVKMESAGDYDKSFGGTKQDTQVENEYASLVRGDHGAEPTEHTFPILRIVECNNQEDLVKLRSAGNWLRYLGAKGCYLWIHSLTREVTALRPHDYVDENSLAEAKEEEDVTGGYPTCPLSGLPELIEKIVDQDKRTPLLIDNSEEGKVTAYLSYKAVLVDVSVLAIGYQKSGTKVRPTSSGILGRNWVGSVYHTVDIVAPAERVKPINMHYAVVNSSLLNVHEAGQNVPL</sequence>
<reference evidence="1 2" key="1">
    <citation type="journal article" date="2010" name="Nature">
        <title>The Ectocarpus genome and the independent evolution of multicellularity in brown algae.</title>
        <authorList>
            <person name="Cock J.M."/>
            <person name="Sterck L."/>
            <person name="Rouze P."/>
            <person name="Scornet D."/>
            <person name="Allen A.E."/>
            <person name="Amoutzias G."/>
            <person name="Anthouard V."/>
            <person name="Artiguenave F."/>
            <person name="Aury J.M."/>
            <person name="Badger J.H."/>
            <person name="Beszteri B."/>
            <person name="Billiau K."/>
            <person name="Bonnet E."/>
            <person name="Bothwell J.H."/>
            <person name="Bowler C."/>
            <person name="Boyen C."/>
            <person name="Brownlee C."/>
            <person name="Carrano C.J."/>
            <person name="Charrier B."/>
            <person name="Cho G.Y."/>
            <person name="Coelho S.M."/>
            <person name="Collen J."/>
            <person name="Corre E."/>
            <person name="Da Silva C."/>
            <person name="Delage L."/>
            <person name="Delaroque N."/>
            <person name="Dittami S.M."/>
            <person name="Doulbeau S."/>
            <person name="Elias M."/>
            <person name="Farnham G."/>
            <person name="Gachon C.M."/>
            <person name="Gschloessl B."/>
            <person name="Heesch S."/>
            <person name="Jabbari K."/>
            <person name="Jubin C."/>
            <person name="Kawai H."/>
            <person name="Kimura K."/>
            <person name="Kloareg B."/>
            <person name="Kupper F.C."/>
            <person name="Lang D."/>
            <person name="Le Bail A."/>
            <person name="Leblanc C."/>
            <person name="Lerouge P."/>
            <person name="Lohr M."/>
            <person name="Lopez P.J."/>
            <person name="Martens C."/>
            <person name="Maumus F."/>
            <person name="Michel G."/>
            <person name="Miranda-Saavedra D."/>
            <person name="Morales J."/>
            <person name="Moreau H."/>
            <person name="Motomura T."/>
            <person name="Nagasato C."/>
            <person name="Napoli C.A."/>
            <person name="Nelson D.R."/>
            <person name="Nyvall-Collen P."/>
            <person name="Peters A.F."/>
            <person name="Pommier C."/>
            <person name="Potin P."/>
            <person name="Poulain J."/>
            <person name="Quesneville H."/>
            <person name="Read B."/>
            <person name="Rensing S.A."/>
            <person name="Ritter A."/>
            <person name="Rousvoal S."/>
            <person name="Samanta M."/>
            <person name="Samson G."/>
            <person name="Schroeder D.C."/>
            <person name="Segurens B."/>
            <person name="Strittmatter M."/>
            <person name="Tonon T."/>
            <person name="Tregear J.W."/>
            <person name="Valentin K."/>
            <person name="von Dassow P."/>
            <person name="Yamagishi T."/>
            <person name="Van de Peer Y."/>
            <person name="Wincker P."/>
        </authorList>
    </citation>
    <scope>NUCLEOTIDE SEQUENCE [LARGE SCALE GENOMIC DNA]</scope>
    <source>
        <strain evidence="2">Ec32 / CCAP1310/4</strain>
    </source>
</reference>
<proteinExistence type="predicted"/>
<name>D7FJ01_ECTSI</name>
<dbReference type="InParanoid" id="D7FJ01"/>
<evidence type="ECO:0000313" key="1">
    <source>
        <dbReference type="EMBL" id="CBJ49040.1"/>
    </source>
</evidence>
<gene>
    <name evidence="1" type="ORF">Esi_0125_0024</name>
</gene>
<dbReference type="EMBL" id="FN649743">
    <property type="protein sequence ID" value="CBJ49040.1"/>
    <property type="molecule type" value="Genomic_DNA"/>
</dbReference>
<dbReference type="OrthoDB" id="202381at2759"/>
<protein>
    <submittedName>
        <fullName evidence="1">Uncharacterized protein</fullName>
    </submittedName>
</protein>
<dbReference type="Proteomes" id="UP000002630">
    <property type="component" value="Linkage Group LG18"/>
</dbReference>
<evidence type="ECO:0000313" key="2">
    <source>
        <dbReference type="Proteomes" id="UP000002630"/>
    </source>
</evidence>
<dbReference type="AlphaFoldDB" id="D7FJ01"/>
<organism evidence="1 2">
    <name type="scientific">Ectocarpus siliculosus</name>
    <name type="common">Brown alga</name>
    <name type="synonym">Conferva siliculosa</name>
    <dbReference type="NCBI Taxonomy" id="2880"/>
    <lineage>
        <taxon>Eukaryota</taxon>
        <taxon>Sar</taxon>
        <taxon>Stramenopiles</taxon>
        <taxon>Ochrophyta</taxon>
        <taxon>PX clade</taxon>
        <taxon>Phaeophyceae</taxon>
        <taxon>Ectocarpales</taxon>
        <taxon>Ectocarpaceae</taxon>
        <taxon>Ectocarpus</taxon>
    </lineage>
</organism>
<keyword evidence="2" id="KW-1185">Reference proteome</keyword>
<dbReference type="eggNOG" id="ENOG502SDY5">
    <property type="taxonomic scope" value="Eukaryota"/>
</dbReference>
<accession>D7FJ01</accession>